<dbReference type="AlphaFoldDB" id="A0AAW8DDG8"/>
<dbReference type="EMBL" id="JAUSRG010000001">
    <property type="protein sequence ID" value="MDP9903219.1"/>
    <property type="molecule type" value="Genomic_DNA"/>
</dbReference>
<feature type="transmembrane region" description="Helical" evidence="1">
    <location>
        <begin position="6"/>
        <end position="25"/>
    </location>
</feature>
<accession>A0AAW8DDG8</accession>
<organism evidence="2 5">
    <name type="scientific">Arthrobacter bambusae</name>
    <dbReference type="NCBI Taxonomy" id="1338426"/>
    <lineage>
        <taxon>Bacteria</taxon>
        <taxon>Bacillati</taxon>
        <taxon>Actinomycetota</taxon>
        <taxon>Actinomycetes</taxon>
        <taxon>Micrococcales</taxon>
        <taxon>Micrococcaceae</taxon>
        <taxon>Arthrobacter</taxon>
    </lineage>
</organism>
<keyword evidence="1" id="KW-0812">Transmembrane</keyword>
<gene>
    <name evidence="2" type="ORF">J2S90_000159</name>
    <name evidence="3" type="ORF">J2S93_001544</name>
</gene>
<dbReference type="Proteomes" id="UP001230951">
    <property type="component" value="Unassembled WGS sequence"/>
</dbReference>
<proteinExistence type="predicted"/>
<dbReference type="EMBL" id="JAUSTF010000002">
    <property type="protein sequence ID" value="MDQ0180128.1"/>
    <property type="molecule type" value="Genomic_DNA"/>
</dbReference>
<protein>
    <submittedName>
        <fullName evidence="2">Uncharacterized protein</fullName>
    </submittedName>
</protein>
<comment type="caution">
    <text evidence="2">The sequence shown here is derived from an EMBL/GenBank/DDBJ whole genome shotgun (WGS) entry which is preliminary data.</text>
</comment>
<keyword evidence="1" id="KW-0472">Membrane</keyword>
<evidence type="ECO:0000313" key="3">
    <source>
        <dbReference type="EMBL" id="MDQ0180128.1"/>
    </source>
</evidence>
<keyword evidence="1" id="KW-1133">Transmembrane helix</keyword>
<keyword evidence="4" id="KW-1185">Reference proteome</keyword>
<sequence>MTPVQSWATIVLLICLSITLTKLIADLDAALDRRQAAKLVRKDILPLPEAETLSAPDPFRSIPVMSSDGFPIPGDDEIYDYAVHGI</sequence>
<evidence type="ECO:0000313" key="5">
    <source>
        <dbReference type="Proteomes" id="UP001242995"/>
    </source>
</evidence>
<dbReference type="Proteomes" id="UP001242995">
    <property type="component" value="Unassembled WGS sequence"/>
</dbReference>
<dbReference type="RefSeq" id="WP_306958838.1">
    <property type="nucleotide sequence ID" value="NZ_JAUSRG010000001.1"/>
</dbReference>
<evidence type="ECO:0000256" key="1">
    <source>
        <dbReference type="SAM" id="Phobius"/>
    </source>
</evidence>
<reference evidence="2 4" key="1">
    <citation type="submission" date="2023-07" db="EMBL/GenBank/DDBJ databases">
        <title>Sorghum-associated microbial communities from plants grown in Nebraska, USA.</title>
        <authorList>
            <person name="Schachtman D."/>
        </authorList>
    </citation>
    <scope>NUCLEOTIDE SEQUENCE</scope>
    <source>
        <strain evidence="2">DS1006</strain>
        <strain evidence="3 4">DS1016</strain>
    </source>
</reference>
<evidence type="ECO:0000313" key="2">
    <source>
        <dbReference type="EMBL" id="MDP9903219.1"/>
    </source>
</evidence>
<evidence type="ECO:0000313" key="4">
    <source>
        <dbReference type="Proteomes" id="UP001230951"/>
    </source>
</evidence>
<name>A0AAW8DDG8_9MICC</name>